<dbReference type="SMART" id="SM00218">
    <property type="entry name" value="ZU5"/>
    <property type="match status" value="1"/>
</dbReference>
<evidence type="ECO:0000259" key="1">
    <source>
        <dbReference type="PROSITE" id="PS51145"/>
    </source>
</evidence>
<evidence type="ECO:0000313" key="2">
    <source>
        <dbReference type="EMBL" id="JAS43189.1"/>
    </source>
</evidence>
<dbReference type="PANTHER" id="PTHR12582">
    <property type="entry name" value="NETRIN RECEPTOR UNC5"/>
    <property type="match status" value="1"/>
</dbReference>
<organism evidence="2">
    <name type="scientific">Cuerna arida</name>
    <dbReference type="NCBI Taxonomy" id="1464854"/>
    <lineage>
        <taxon>Eukaryota</taxon>
        <taxon>Metazoa</taxon>
        <taxon>Ecdysozoa</taxon>
        <taxon>Arthropoda</taxon>
        <taxon>Hexapoda</taxon>
        <taxon>Insecta</taxon>
        <taxon>Pterygota</taxon>
        <taxon>Neoptera</taxon>
        <taxon>Paraneoptera</taxon>
        <taxon>Hemiptera</taxon>
        <taxon>Auchenorrhyncha</taxon>
        <taxon>Membracoidea</taxon>
        <taxon>Cicadellidae</taxon>
        <taxon>Cicadellinae</taxon>
        <taxon>Proconiini</taxon>
        <taxon>Cuerna</taxon>
    </lineage>
</organism>
<dbReference type="Pfam" id="PF17217">
    <property type="entry name" value="UPA"/>
    <property type="match status" value="1"/>
</dbReference>
<dbReference type="Gene3D" id="2.60.220.30">
    <property type="match status" value="1"/>
</dbReference>
<dbReference type="GO" id="GO:0008045">
    <property type="term" value="P:motor neuron axon guidance"/>
    <property type="evidence" value="ECO:0007669"/>
    <property type="project" value="TreeGrafter"/>
</dbReference>
<protein>
    <recommendedName>
        <fullName evidence="1">ZU5 domain-containing protein</fullName>
    </recommendedName>
</protein>
<dbReference type="PROSITE" id="PS51145">
    <property type="entry name" value="ZU5"/>
    <property type="match status" value="1"/>
</dbReference>
<reference evidence="2" key="1">
    <citation type="submission" date="2015-11" db="EMBL/GenBank/DDBJ databases">
        <title>De novo transcriptome assembly of four potential Pierce s Disease insect vectors from Arizona vineyards.</title>
        <authorList>
            <person name="Tassone E.E."/>
        </authorList>
    </citation>
    <scope>NUCLEOTIDE SEQUENCE</scope>
</reference>
<name>A0A1B6EYV0_9HEMI</name>
<proteinExistence type="predicted"/>
<dbReference type="GO" id="GO:0016020">
    <property type="term" value="C:membrane"/>
    <property type="evidence" value="ECO:0007669"/>
    <property type="project" value="InterPro"/>
</dbReference>
<dbReference type="Pfam" id="PF00791">
    <property type="entry name" value="ZU5"/>
    <property type="match status" value="1"/>
</dbReference>
<feature type="domain" description="ZU5" evidence="1">
    <location>
        <begin position="92"/>
        <end position="234"/>
    </location>
</feature>
<dbReference type="EMBL" id="GECZ01026580">
    <property type="protein sequence ID" value="JAS43189.1"/>
    <property type="molecule type" value="Transcribed_RNA"/>
</dbReference>
<dbReference type="PANTHER" id="PTHR12582:SF47">
    <property type="entry name" value="NETRIN RECEPTOR UNC-5"/>
    <property type="match status" value="1"/>
</dbReference>
<dbReference type="GO" id="GO:0005042">
    <property type="term" value="F:netrin receptor activity"/>
    <property type="evidence" value="ECO:0007669"/>
    <property type="project" value="InterPro"/>
</dbReference>
<dbReference type="InterPro" id="IPR037936">
    <property type="entry name" value="UNC5A-D"/>
</dbReference>
<dbReference type="InterPro" id="IPR000906">
    <property type="entry name" value="ZU5_dom"/>
</dbReference>
<feature type="non-terminal residue" evidence="2">
    <location>
        <position position="304"/>
    </location>
</feature>
<accession>A0A1B6EYV0</accession>
<sequence>FTNNNHTNHNNNNNCLLSMNNRSVFSEHHYDVPHLTSTSDIIQLSSATNSTIETSNSSGKRSQFSSFTNSIETGETNSLPTAYAITSTEVTNYTNSVITNQGGFLTLLENNVSLLIPEGAITKNRKHDLFLSILTEDVYRPKLTEDFTQLSPVVSCGPTLNLNKSIVVKLPHCADSVLDYWQVSVLTSDFSDSQWRKVATVGHEATGNVFCQIDSTVAYLVTDYMARFVLVGQAISANAYKRLKLAIFGPKLISQSTIDIRVYVLEDFDCLLRHVYNEEWKLGGRILCEPKSIKFYETDMKNLC</sequence>
<gene>
    <name evidence="2" type="ORF">g.48900</name>
</gene>
<feature type="non-terminal residue" evidence="2">
    <location>
        <position position="1"/>
    </location>
</feature>
<dbReference type="AlphaFoldDB" id="A0A1B6EYV0"/>
<dbReference type="InterPro" id="IPR033772">
    <property type="entry name" value="UPA"/>
</dbReference>